<dbReference type="Gene3D" id="3.40.50.1010">
    <property type="entry name" value="5'-nuclease"/>
    <property type="match status" value="1"/>
</dbReference>
<reference evidence="1" key="1">
    <citation type="submission" date="2022-01" db="EMBL/GenBank/DDBJ databases">
        <authorList>
            <person name="King R."/>
        </authorList>
    </citation>
    <scope>NUCLEOTIDE SEQUENCE</scope>
</reference>
<evidence type="ECO:0000313" key="2">
    <source>
        <dbReference type="Proteomes" id="UP001152799"/>
    </source>
</evidence>
<dbReference type="AlphaFoldDB" id="A0A9N9QKX6"/>
<gene>
    <name evidence="1" type="ORF">CEUTPL_LOCUS3714</name>
</gene>
<dbReference type="InterPro" id="IPR029060">
    <property type="entry name" value="PIN-like_dom_sf"/>
</dbReference>
<dbReference type="EMBL" id="OU892288">
    <property type="protein sequence ID" value="CAG9763044.1"/>
    <property type="molecule type" value="Genomic_DNA"/>
</dbReference>
<dbReference type="SUPFAM" id="SSF88723">
    <property type="entry name" value="PIN domain-like"/>
    <property type="match status" value="1"/>
</dbReference>
<evidence type="ECO:0000313" key="1">
    <source>
        <dbReference type="EMBL" id="CAG9763044.1"/>
    </source>
</evidence>
<name>A0A9N9QKX6_9CUCU</name>
<dbReference type="OrthoDB" id="6753017at2759"/>
<dbReference type="Proteomes" id="UP001152799">
    <property type="component" value="Chromosome 12"/>
</dbReference>
<evidence type="ECO:0008006" key="3">
    <source>
        <dbReference type="Google" id="ProtNLM"/>
    </source>
</evidence>
<keyword evidence="2" id="KW-1185">Reference proteome</keyword>
<dbReference type="PANTHER" id="PTHR46704">
    <property type="entry name" value="CXC DOMAIN-CONTAINING PROTEIN-RELATED"/>
    <property type="match status" value="1"/>
</dbReference>
<organism evidence="1 2">
    <name type="scientific">Ceutorhynchus assimilis</name>
    <name type="common">cabbage seed weevil</name>
    <dbReference type="NCBI Taxonomy" id="467358"/>
    <lineage>
        <taxon>Eukaryota</taxon>
        <taxon>Metazoa</taxon>
        <taxon>Ecdysozoa</taxon>
        <taxon>Arthropoda</taxon>
        <taxon>Hexapoda</taxon>
        <taxon>Insecta</taxon>
        <taxon>Pterygota</taxon>
        <taxon>Neoptera</taxon>
        <taxon>Endopterygota</taxon>
        <taxon>Coleoptera</taxon>
        <taxon>Polyphaga</taxon>
        <taxon>Cucujiformia</taxon>
        <taxon>Curculionidae</taxon>
        <taxon>Ceutorhynchinae</taxon>
        <taxon>Ceutorhynchus</taxon>
    </lineage>
</organism>
<sequence>MRAMKTQRGLTQGRGFSYASLARWISSMSSCIPIGISLEEFVQVKSISSDQHIELTNARQRRNESDLKKILEWLQDHNPFKCSELLSISTGIIASPDVNCDKAQEIGEVIFNSHIEKHFTDIQCKRKDNIKNLASMNSSIKLHNTYIDFNPMQLFNRIICSNKTPEEIKHCFKYELSPYPLSLFKDGNLRKGTKSQLLQELDKIYKPESMPHSDTVYVIDGGFLLHKVSWQKSASYNDIFLQYVNYVIHNYNKDCVIVFDGYTKEVISTKESLQRCRSKGSIEISIHAQASVIIPQVDFLKNSQNKTQFINILRTYFEDAGITVHQAPRDADYLITMTAVELSMIKKHVTVVSEDTDIMVLLIHHAKNKNISMLRPGKAAKASRQGLKSTFNLATLPPTADSAEQHVLRTYFQIQEWIGNNLDPLQYGWKKNKQGNLIPVQCKEAVVPPDLLKLIFCNCKESNCSKNCSCRKLGLKCSSKCGQCYGISCSNCCFVVDEEEDDGLDDVTQELFEV</sequence>
<accession>A0A9N9QKX6</accession>
<protein>
    <recommendedName>
        <fullName evidence="3">Tesmin/TSO1-like CXC domain-containing protein</fullName>
    </recommendedName>
</protein>
<dbReference type="PANTHER" id="PTHR46704:SF1">
    <property type="entry name" value="TELOMERE LENGTH REGULATION PROTEIN TEL2 HOMOLOG"/>
    <property type="match status" value="1"/>
</dbReference>
<proteinExistence type="predicted"/>